<dbReference type="RefSeq" id="WP_304561615.1">
    <property type="nucleotide sequence ID" value="NZ_JAUQSZ010000008.1"/>
</dbReference>
<accession>A0ABT9A012</accession>
<dbReference type="PANTHER" id="PTHR43007:SF1">
    <property type="entry name" value="2-PHOSPHO-L-LACTATE TRANSFERASE"/>
    <property type="match status" value="1"/>
</dbReference>
<keyword evidence="2" id="KW-0460">Magnesium</keyword>
<dbReference type="InterPro" id="IPR002882">
    <property type="entry name" value="CofD"/>
</dbReference>
<dbReference type="Proteomes" id="UP001176468">
    <property type="component" value="Unassembled WGS sequence"/>
</dbReference>
<keyword evidence="4" id="KW-1185">Reference proteome</keyword>
<dbReference type="PANTHER" id="PTHR43007">
    <property type="entry name" value="2-PHOSPHO-L-LACTATE TRANSFERASE"/>
    <property type="match status" value="1"/>
</dbReference>
<dbReference type="EMBL" id="JAUQSZ010000008">
    <property type="protein sequence ID" value="MDO7843159.1"/>
    <property type="molecule type" value="Genomic_DNA"/>
</dbReference>
<comment type="caution">
    <text evidence="3">The sequence shown here is derived from an EMBL/GenBank/DDBJ whole genome shotgun (WGS) entry which is preliminary data.</text>
</comment>
<dbReference type="InterPro" id="IPR010115">
    <property type="entry name" value="FbiA/CofD"/>
</dbReference>
<evidence type="ECO:0000313" key="3">
    <source>
        <dbReference type="EMBL" id="MDO7843159.1"/>
    </source>
</evidence>
<gene>
    <name evidence="3" type="primary">cofD</name>
    <name evidence="3" type="ORF">Q5H94_12565</name>
</gene>
<dbReference type="EC" id="2.7.8.28" evidence="3"/>
<sequence length="312" mass="32550">MTVVVLTGGVGGAKLVLGLANVMPPEEIVAIVNTGDDFEHLGLSISPDIDTLLYTLSGKANTVQGWGRAGESWGFMAALRELGGEDWFQLGDGDLALHVLRSMRLRAGDSLSVVTRAFAQAWSIGVTVLPMSDDPVRTRLDTAIGPLDFQQYFVRERCVPAVNAIRFDGADGASPAPGVIEAIAGADAILIAPSNPFLSIDPILAVPAIRAALLRASGPVVAVSPIVGGAAVKGPTAKLMTELGLAIDNHAIARHYRAVIDGLVVHAGDPAPADGLLILETDTMMTTLEDRIRVARATLALAESAGRRRSAV</sequence>
<dbReference type="InterPro" id="IPR038136">
    <property type="entry name" value="CofD-like_dom_sf"/>
</dbReference>
<dbReference type="CDD" id="cd07186">
    <property type="entry name" value="CofD_like"/>
    <property type="match status" value="1"/>
</dbReference>
<name>A0ABT9A012_9SPHN</name>
<dbReference type="Gene3D" id="1.10.8.240">
    <property type="entry name" value="CofD-like domain"/>
    <property type="match status" value="1"/>
</dbReference>
<proteinExistence type="inferred from homology"/>
<dbReference type="GO" id="GO:0043743">
    <property type="term" value="F:LPPG:FO 2-phospho-L-lactate transferase activity"/>
    <property type="evidence" value="ECO:0007669"/>
    <property type="project" value="UniProtKB-EC"/>
</dbReference>
<dbReference type="NCBIfam" id="TIGR01819">
    <property type="entry name" value="F420_cofD"/>
    <property type="match status" value="1"/>
</dbReference>
<evidence type="ECO:0000256" key="1">
    <source>
        <dbReference type="ARBA" id="ARBA00022679"/>
    </source>
</evidence>
<keyword evidence="1 3" id="KW-0808">Transferase</keyword>
<evidence type="ECO:0000313" key="4">
    <source>
        <dbReference type="Proteomes" id="UP001176468"/>
    </source>
</evidence>
<dbReference type="SUPFAM" id="SSF142338">
    <property type="entry name" value="CofD-like"/>
    <property type="match status" value="1"/>
</dbReference>
<organism evidence="3 4">
    <name type="scientific">Sphingomonas immobilis</name>
    <dbReference type="NCBI Taxonomy" id="3063997"/>
    <lineage>
        <taxon>Bacteria</taxon>
        <taxon>Pseudomonadati</taxon>
        <taxon>Pseudomonadota</taxon>
        <taxon>Alphaproteobacteria</taxon>
        <taxon>Sphingomonadales</taxon>
        <taxon>Sphingomonadaceae</taxon>
        <taxon>Sphingomonas</taxon>
    </lineage>
</organism>
<dbReference type="Gene3D" id="3.40.50.10680">
    <property type="entry name" value="CofD-like domains"/>
    <property type="match status" value="1"/>
</dbReference>
<evidence type="ECO:0000256" key="2">
    <source>
        <dbReference type="ARBA" id="ARBA00022842"/>
    </source>
</evidence>
<reference evidence="3" key="1">
    <citation type="submission" date="2023-07" db="EMBL/GenBank/DDBJ databases">
        <authorList>
            <person name="Kim M.K."/>
        </authorList>
    </citation>
    <scope>NUCLEOTIDE SEQUENCE</scope>
    <source>
        <strain evidence="3">CA1-15</strain>
    </source>
</reference>
<dbReference type="Pfam" id="PF01933">
    <property type="entry name" value="CofD"/>
    <property type="match status" value="1"/>
</dbReference>
<protein>
    <submittedName>
        <fullName evidence="3">2-phospho-L-lactate transferase</fullName>
        <ecNumber evidence="3">2.7.8.28</ecNumber>
    </submittedName>
</protein>
<dbReference type="HAMAP" id="MF_01257">
    <property type="entry name" value="CofD"/>
    <property type="match status" value="1"/>
</dbReference>